<dbReference type="EMBL" id="HACG01035491">
    <property type="protein sequence ID" value="CEK82356.1"/>
    <property type="molecule type" value="Transcribed_RNA"/>
</dbReference>
<evidence type="ECO:0000313" key="1">
    <source>
        <dbReference type="EMBL" id="CEK82356.1"/>
    </source>
</evidence>
<sequence length="67" mass="7455">MIQSGWIDFSVPGFTPYGLVHFCRKGTSPGESIAQSANSGNNPRFFWGKKYTCEQHCLDSNLQPSKT</sequence>
<dbReference type="AlphaFoldDB" id="A0A0B7AQT3"/>
<reference evidence="1" key="1">
    <citation type="submission" date="2014-12" db="EMBL/GenBank/DDBJ databases">
        <title>Insight into the proteome of Arion vulgaris.</title>
        <authorList>
            <person name="Aradska J."/>
            <person name="Bulat T."/>
            <person name="Smidak R."/>
            <person name="Sarate P."/>
            <person name="Gangsoo J."/>
            <person name="Sialana F."/>
            <person name="Bilban M."/>
            <person name="Lubec G."/>
        </authorList>
    </citation>
    <scope>NUCLEOTIDE SEQUENCE</scope>
    <source>
        <tissue evidence="1">Skin</tissue>
    </source>
</reference>
<organism evidence="1">
    <name type="scientific">Arion vulgaris</name>
    <dbReference type="NCBI Taxonomy" id="1028688"/>
    <lineage>
        <taxon>Eukaryota</taxon>
        <taxon>Metazoa</taxon>
        <taxon>Spiralia</taxon>
        <taxon>Lophotrochozoa</taxon>
        <taxon>Mollusca</taxon>
        <taxon>Gastropoda</taxon>
        <taxon>Heterobranchia</taxon>
        <taxon>Euthyneura</taxon>
        <taxon>Panpulmonata</taxon>
        <taxon>Eupulmonata</taxon>
        <taxon>Stylommatophora</taxon>
        <taxon>Helicina</taxon>
        <taxon>Arionoidea</taxon>
        <taxon>Arionidae</taxon>
        <taxon>Arion</taxon>
    </lineage>
</organism>
<proteinExistence type="predicted"/>
<gene>
    <name evidence="1" type="primary">ORF131048</name>
</gene>
<name>A0A0B7AQT3_9EUPU</name>
<accession>A0A0B7AQT3</accession>
<protein>
    <submittedName>
        <fullName evidence="1">Uncharacterized protein</fullName>
    </submittedName>
</protein>